<dbReference type="InterPro" id="IPR036397">
    <property type="entry name" value="RNaseH_sf"/>
</dbReference>
<organism evidence="1 2">
    <name type="scientific">Elysia marginata</name>
    <dbReference type="NCBI Taxonomy" id="1093978"/>
    <lineage>
        <taxon>Eukaryota</taxon>
        <taxon>Metazoa</taxon>
        <taxon>Spiralia</taxon>
        <taxon>Lophotrochozoa</taxon>
        <taxon>Mollusca</taxon>
        <taxon>Gastropoda</taxon>
        <taxon>Heterobranchia</taxon>
        <taxon>Euthyneura</taxon>
        <taxon>Panpulmonata</taxon>
        <taxon>Sacoglossa</taxon>
        <taxon>Placobranchoidea</taxon>
        <taxon>Plakobranchidae</taxon>
        <taxon>Elysia</taxon>
    </lineage>
</organism>
<name>A0AAV4H3M9_9GAST</name>
<comment type="caution">
    <text evidence="1">The sequence shown here is derived from an EMBL/GenBank/DDBJ whole genome shotgun (WGS) entry which is preliminary data.</text>
</comment>
<dbReference type="PANTHER" id="PTHR46060:SF1">
    <property type="entry name" value="MARINER MOS1 TRANSPOSASE-LIKE PROTEIN"/>
    <property type="match status" value="1"/>
</dbReference>
<accession>A0AAV4H3M9</accession>
<reference evidence="1 2" key="1">
    <citation type="journal article" date="2021" name="Elife">
        <title>Chloroplast acquisition without the gene transfer in kleptoplastic sea slugs, Plakobranchus ocellatus.</title>
        <authorList>
            <person name="Maeda T."/>
            <person name="Takahashi S."/>
            <person name="Yoshida T."/>
            <person name="Shimamura S."/>
            <person name="Takaki Y."/>
            <person name="Nagai Y."/>
            <person name="Toyoda A."/>
            <person name="Suzuki Y."/>
            <person name="Arimoto A."/>
            <person name="Ishii H."/>
            <person name="Satoh N."/>
            <person name="Nishiyama T."/>
            <person name="Hasebe M."/>
            <person name="Maruyama T."/>
            <person name="Minagawa J."/>
            <person name="Obokata J."/>
            <person name="Shigenobu S."/>
        </authorList>
    </citation>
    <scope>NUCLEOTIDE SEQUENCE [LARGE SCALE GENOMIC DNA]</scope>
</reference>
<dbReference type="Pfam" id="PF01359">
    <property type="entry name" value="Transposase_1"/>
    <property type="match status" value="1"/>
</dbReference>
<protein>
    <submittedName>
        <fullName evidence="1">Histone-lysine N-methyltransferase SETMAR</fullName>
    </submittedName>
</protein>
<dbReference type="AlphaFoldDB" id="A0AAV4H3M9"/>
<dbReference type="Gene3D" id="3.30.420.10">
    <property type="entry name" value="Ribonuclease H-like superfamily/Ribonuclease H"/>
    <property type="match status" value="1"/>
</dbReference>
<dbReference type="InterPro" id="IPR001888">
    <property type="entry name" value="Transposase_1"/>
</dbReference>
<proteinExistence type="predicted"/>
<sequence>MEYSHKTAPSPRKFKVVASARKVLFIVFWDIEGVVHIEFLELGQTVNSEGCISTLRALKLRLRRVQCDKHSILQHDNARPHTSRQTQGALRQLELTTLQPPAYSRNLAPSDYYLFHQLKNLKGHHYDSDEEVIADVCRWCCGQSSEFFS</sequence>
<dbReference type="GO" id="GO:0003676">
    <property type="term" value="F:nucleic acid binding"/>
    <property type="evidence" value="ECO:0007669"/>
    <property type="project" value="InterPro"/>
</dbReference>
<evidence type="ECO:0000313" key="2">
    <source>
        <dbReference type="Proteomes" id="UP000762676"/>
    </source>
</evidence>
<evidence type="ECO:0000313" key="1">
    <source>
        <dbReference type="EMBL" id="GFR91431.1"/>
    </source>
</evidence>
<dbReference type="Proteomes" id="UP000762676">
    <property type="component" value="Unassembled WGS sequence"/>
</dbReference>
<dbReference type="PANTHER" id="PTHR46060">
    <property type="entry name" value="MARINER MOS1 TRANSPOSASE-LIKE PROTEIN"/>
    <property type="match status" value="1"/>
</dbReference>
<keyword evidence="2" id="KW-1185">Reference proteome</keyword>
<dbReference type="InterPro" id="IPR052709">
    <property type="entry name" value="Transposase-MT_Hybrid"/>
</dbReference>
<gene>
    <name evidence="1" type="ORF">ElyMa_000843300</name>
</gene>
<dbReference type="EMBL" id="BMAT01001733">
    <property type="protein sequence ID" value="GFR91431.1"/>
    <property type="molecule type" value="Genomic_DNA"/>
</dbReference>